<keyword evidence="9" id="KW-1133">Transmembrane helix</keyword>
<dbReference type="InterPro" id="IPR004358">
    <property type="entry name" value="Sig_transdc_His_kin-like_C"/>
</dbReference>
<evidence type="ECO:0000256" key="5">
    <source>
        <dbReference type="ARBA" id="ARBA00022741"/>
    </source>
</evidence>
<dbReference type="SMART" id="SM00388">
    <property type="entry name" value="HisKA"/>
    <property type="match status" value="1"/>
</dbReference>
<evidence type="ECO:0000256" key="3">
    <source>
        <dbReference type="ARBA" id="ARBA00022553"/>
    </source>
</evidence>
<sequence>MTAITIIHYSLMYLDLAYHQLLRTFYYIPLLYGAYHYRLKGGLILSLLIVVLYAPHLLFYFGDFTVEIINQSLELLLFIIIGLFVGFLSQKEFDRRKALEHQIIKLANLETYMHDLIDSLDTGIVAFDHSNQISFKNQGVQSFFKKDQEVFDFINEYRLNNDLKSALTGQITSKNLNYNFCHLYIKLQPIKSFDGRNQGAILIIRDKTAIKVLQDQIQRSEKLASLGNLSAGVAHEIRNPLGIIKTISQGIRDEVTSPDAIEGLGIIEQETDRANDVIQWLLDFAKPHKYQFTMVNLKTILIDLEKIISTYIKGKCITLDLEIYPQNPTIYGDAEKLKQAFLNILLNGIQAMECGKLTVYLKEDNNDYKIFLKDEGVGITQEKLKNIFTPFYTTKDQGTGLGLAITHRIIEEHNGMIDIKSKWGQGTIVTVSLPKEVKHD</sequence>
<name>A0AAU7VR64_9FIRM</name>
<dbReference type="InterPro" id="IPR003594">
    <property type="entry name" value="HATPase_dom"/>
</dbReference>
<keyword evidence="3" id="KW-0597">Phosphoprotein</keyword>
<feature type="transmembrane region" description="Helical" evidence="9">
    <location>
        <begin position="42"/>
        <end position="62"/>
    </location>
</feature>
<feature type="domain" description="Histidine kinase" evidence="10">
    <location>
        <begin position="232"/>
        <end position="437"/>
    </location>
</feature>
<dbReference type="CDD" id="cd00082">
    <property type="entry name" value="HisKA"/>
    <property type="match status" value="1"/>
</dbReference>
<reference evidence="11" key="2">
    <citation type="submission" date="2024-06" db="EMBL/GenBank/DDBJ databases">
        <authorList>
            <person name="Petrova K.O."/>
            <person name="Toshchakov S.V."/>
            <person name="Boltjanskaja Y.V."/>
            <person name="Kevbrin V."/>
        </authorList>
    </citation>
    <scope>NUCLEOTIDE SEQUENCE</scope>
    <source>
        <strain evidence="11">Z-910T</strain>
    </source>
</reference>
<dbReference type="GO" id="GO:0000155">
    <property type="term" value="F:phosphorelay sensor kinase activity"/>
    <property type="evidence" value="ECO:0007669"/>
    <property type="project" value="InterPro"/>
</dbReference>
<evidence type="ECO:0000256" key="1">
    <source>
        <dbReference type="ARBA" id="ARBA00000085"/>
    </source>
</evidence>
<gene>
    <name evidence="11" type="ORF">PRVXT_000948</name>
</gene>
<evidence type="ECO:0000259" key="10">
    <source>
        <dbReference type="PROSITE" id="PS50109"/>
    </source>
</evidence>
<dbReference type="PANTHER" id="PTHR43065:SF10">
    <property type="entry name" value="PEROXIDE STRESS-ACTIVATED HISTIDINE KINASE MAK3"/>
    <property type="match status" value="1"/>
</dbReference>
<dbReference type="SMART" id="SM00387">
    <property type="entry name" value="HATPase_c"/>
    <property type="match status" value="1"/>
</dbReference>
<dbReference type="SUPFAM" id="SSF47384">
    <property type="entry name" value="Homodimeric domain of signal transducing histidine kinase"/>
    <property type="match status" value="1"/>
</dbReference>
<comment type="catalytic activity">
    <reaction evidence="1">
        <text>ATP + protein L-histidine = ADP + protein N-phospho-L-histidine.</text>
        <dbReference type="EC" id="2.7.13.3"/>
    </reaction>
</comment>
<dbReference type="AlphaFoldDB" id="A0AAU7VR64"/>
<evidence type="ECO:0000256" key="8">
    <source>
        <dbReference type="ARBA" id="ARBA00023012"/>
    </source>
</evidence>
<evidence type="ECO:0000256" key="4">
    <source>
        <dbReference type="ARBA" id="ARBA00022679"/>
    </source>
</evidence>
<reference evidence="11" key="1">
    <citation type="journal article" date="2013" name="Extremophiles">
        <title>Proteinivorax tanatarense gen. nov., sp. nov., an anaerobic, haloalkaliphilic, proteolytic bacterium isolated from a decaying algal bloom, and proposal of Proteinivoraceae fam. nov.</title>
        <authorList>
            <person name="Kevbrin V."/>
            <person name="Boltyanskaya Y."/>
            <person name="Zhilina T."/>
            <person name="Kolganova T."/>
            <person name="Lavrentjeva E."/>
            <person name="Kuznetsov B."/>
        </authorList>
    </citation>
    <scope>NUCLEOTIDE SEQUENCE</scope>
    <source>
        <strain evidence="11">Z-910T</strain>
    </source>
</reference>
<dbReference type="Pfam" id="PF02518">
    <property type="entry name" value="HATPase_c"/>
    <property type="match status" value="1"/>
</dbReference>
<dbReference type="InterPro" id="IPR003661">
    <property type="entry name" value="HisK_dim/P_dom"/>
</dbReference>
<evidence type="ECO:0000313" key="11">
    <source>
        <dbReference type="EMBL" id="XBX76372.1"/>
    </source>
</evidence>
<keyword evidence="8" id="KW-0902">Two-component regulatory system</keyword>
<dbReference type="SUPFAM" id="SSF55874">
    <property type="entry name" value="ATPase domain of HSP90 chaperone/DNA topoisomerase II/histidine kinase"/>
    <property type="match status" value="1"/>
</dbReference>
<keyword evidence="4" id="KW-0808">Transferase</keyword>
<organism evidence="11">
    <name type="scientific">Proteinivorax tanatarense</name>
    <dbReference type="NCBI Taxonomy" id="1260629"/>
    <lineage>
        <taxon>Bacteria</taxon>
        <taxon>Bacillati</taxon>
        <taxon>Bacillota</taxon>
        <taxon>Clostridia</taxon>
        <taxon>Eubacteriales</taxon>
        <taxon>Proteinivoracaceae</taxon>
        <taxon>Proteinivorax</taxon>
    </lineage>
</organism>
<evidence type="ECO:0000256" key="7">
    <source>
        <dbReference type="ARBA" id="ARBA00022840"/>
    </source>
</evidence>
<dbReference type="EC" id="2.7.13.3" evidence="2"/>
<dbReference type="RefSeq" id="WP_350345109.1">
    <property type="nucleotide sequence ID" value="NZ_CP158367.1"/>
</dbReference>
<accession>A0AAU7VR64</accession>
<dbReference type="Pfam" id="PF00512">
    <property type="entry name" value="HisKA"/>
    <property type="match status" value="1"/>
</dbReference>
<keyword evidence="5" id="KW-0547">Nucleotide-binding</keyword>
<dbReference type="Gene3D" id="3.30.565.10">
    <property type="entry name" value="Histidine kinase-like ATPase, C-terminal domain"/>
    <property type="match status" value="1"/>
</dbReference>
<keyword evidence="9" id="KW-0812">Transmembrane</keyword>
<dbReference type="GO" id="GO:0005524">
    <property type="term" value="F:ATP binding"/>
    <property type="evidence" value="ECO:0007669"/>
    <property type="project" value="UniProtKB-KW"/>
</dbReference>
<dbReference type="Gene3D" id="1.10.287.130">
    <property type="match status" value="1"/>
</dbReference>
<evidence type="ECO:0000256" key="2">
    <source>
        <dbReference type="ARBA" id="ARBA00012438"/>
    </source>
</evidence>
<protein>
    <recommendedName>
        <fullName evidence="2">histidine kinase</fullName>
        <ecNumber evidence="2">2.7.13.3</ecNumber>
    </recommendedName>
</protein>
<dbReference type="EMBL" id="CP158367">
    <property type="protein sequence ID" value="XBX76372.1"/>
    <property type="molecule type" value="Genomic_DNA"/>
</dbReference>
<dbReference type="PROSITE" id="PS50109">
    <property type="entry name" value="HIS_KIN"/>
    <property type="match status" value="1"/>
</dbReference>
<dbReference type="InterPro" id="IPR036890">
    <property type="entry name" value="HATPase_C_sf"/>
</dbReference>
<dbReference type="PRINTS" id="PR00344">
    <property type="entry name" value="BCTRLSENSOR"/>
</dbReference>
<keyword evidence="6" id="KW-0418">Kinase</keyword>
<evidence type="ECO:0000256" key="6">
    <source>
        <dbReference type="ARBA" id="ARBA00022777"/>
    </source>
</evidence>
<dbReference type="InterPro" id="IPR036097">
    <property type="entry name" value="HisK_dim/P_sf"/>
</dbReference>
<dbReference type="InterPro" id="IPR005467">
    <property type="entry name" value="His_kinase_dom"/>
</dbReference>
<keyword evidence="7 11" id="KW-0067">ATP-binding</keyword>
<keyword evidence="9" id="KW-0472">Membrane</keyword>
<dbReference type="PANTHER" id="PTHR43065">
    <property type="entry name" value="SENSOR HISTIDINE KINASE"/>
    <property type="match status" value="1"/>
</dbReference>
<evidence type="ECO:0000256" key="9">
    <source>
        <dbReference type="SAM" id="Phobius"/>
    </source>
</evidence>
<dbReference type="Gene3D" id="3.30.450.20">
    <property type="entry name" value="PAS domain"/>
    <property type="match status" value="1"/>
</dbReference>
<feature type="transmembrane region" description="Helical" evidence="9">
    <location>
        <begin position="68"/>
        <end position="88"/>
    </location>
</feature>
<proteinExistence type="predicted"/>